<dbReference type="Pfam" id="PF00300">
    <property type="entry name" value="His_Phos_1"/>
    <property type="match status" value="1"/>
</dbReference>
<keyword evidence="5" id="KW-1185">Reference proteome</keyword>
<gene>
    <name evidence="4" type="ORF">HYH03_000983</name>
</gene>
<name>A0A835YEE0_9CHLO</name>
<dbReference type="SMART" id="SM00855">
    <property type="entry name" value="PGAM"/>
    <property type="match status" value="1"/>
</dbReference>
<accession>A0A835YEE0</accession>
<dbReference type="SUPFAM" id="SSF53254">
    <property type="entry name" value="Phosphoglycerate mutase-like"/>
    <property type="match status" value="1"/>
</dbReference>
<proteinExistence type="predicted"/>
<dbReference type="InterPro" id="IPR013078">
    <property type="entry name" value="His_Pase_superF_clade-1"/>
</dbReference>
<feature type="binding site" evidence="2">
    <location>
        <position position="70"/>
    </location>
    <ligand>
        <name>substrate</name>
    </ligand>
</feature>
<evidence type="ECO:0000256" key="3">
    <source>
        <dbReference type="SAM" id="MobiDB-lite"/>
    </source>
</evidence>
<organism evidence="4 5">
    <name type="scientific">Edaphochlamys debaryana</name>
    <dbReference type="NCBI Taxonomy" id="47281"/>
    <lineage>
        <taxon>Eukaryota</taxon>
        <taxon>Viridiplantae</taxon>
        <taxon>Chlorophyta</taxon>
        <taxon>core chlorophytes</taxon>
        <taxon>Chlorophyceae</taxon>
        <taxon>CS clade</taxon>
        <taxon>Chlamydomonadales</taxon>
        <taxon>Chlamydomonadales incertae sedis</taxon>
        <taxon>Edaphochlamys</taxon>
    </lineage>
</organism>
<dbReference type="PANTHER" id="PTHR16469">
    <property type="entry name" value="UBIQUITIN-ASSOCIATED AND SH3 DOMAIN-CONTAINING BA-RELATED"/>
    <property type="match status" value="1"/>
</dbReference>
<evidence type="ECO:0000256" key="2">
    <source>
        <dbReference type="PIRSR" id="PIRSR613078-2"/>
    </source>
</evidence>
<dbReference type="InterPro" id="IPR051710">
    <property type="entry name" value="Phosphatase_SH3-domain"/>
</dbReference>
<dbReference type="EMBL" id="JAEHOE010000002">
    <property type="protein sequence ID" value="KAG2501168.1"/>
    <property type="molecule type" value="Genomic_DNA"/>
</dbReference>
<dbReference type="PANTHER" id="PTHR16469:SF27">
    <property type="entry name" value="UBIQUITIN-ASSOCIATED AND SH3 DOMAIN-CONTAINING BA-RELATED"/>
    <property type="match status" value="1"/>
</dbReference>
<feature type="active site" description="Proton donor/acceptor" evidence="1">
    <location>
        <position position="97"/>
    </location>
</feature>
<evidence type="ECO:0000256" key="1">
    <source>
        <dbReference type="PIRSR" id="PIRSR613078-1"/>
    </source>
</evidence>
<dbReference type="CDD" id="cd07067">
    <property type="entry name" value="HP_PGM_like"/>
    <property type="match status" value="1"/>
</dbReference>
<evidence type="ECO:0000313" key="5">
    <source>
        <dbReference type="Proteomes" id="UP000612055"/>
    </source>
</evidence>
<dbReference type="Gene3D" id="3.40.50.1240">
    <property type="entry name" value="Phosphoglycerate mutase-like"/>
    <property type="match status" value="1"/>
</dbReference>
<comment type="caution">
    <text evidence="4">The sequence shown here is derived from an EMBL/GenBank/DDBJ whole genome shotgun (WGS) entry which is preliminary data.</text>
</comment>
<evidence type="ECO:0000313" key="4">
    <source>
        <dbReference type="EMBL" id="KAG2501168.1"/>
    </source>
</evidence>
<reference evidence="4" key="1">
    <citation type="journal article" date="2020" name="bioRxiv">
        <title>Comparative genomics of Chlamydomonas.</title>
        <authorList>
            <person name="Craig R.J."/>
            <person name="Hasan A.R."/>
            <person name="Ness R.W."/>
            <person name="Keightley P.D."/>
        </authorList>
    </citation>
    <scope>NUCLEOTIDE SEQUENCE</scope>
    <source>
        <strain evidence="4">CCAP 11/70</strain>
    </source>
</reference>
<dbReference type="InterPro" id="IPR029033">
    <property type="entry name" value="His_PPase_superfam"/>
</dbReference>
<feature type="region of interest" description="Disordered" evidence="3">
    <location>
        <begin position="215"/>
        <end position="264"/>
    </location>
</feature>
<dbReference type="OrthoDB" id="414418at2759"/>
<feature type="compositionally biased region" description="Basic and acidic residues" evidence="3">
    <location>
        <begin position="215"/>
        <end position="248"/>
    </location>
</feature>
<feature type="active site" description="Tele-phosphohistidine intermediate" evidence="1">
    <location>
        <position position="15"/>
    </location>
</feature>
<dbReference type="Proteomes" id="UP000612055">
    <property type="component" value="Unassembled WGS sequence"/>
</dbReference>
<dbReference type="AlphaFoldDB" id="A0A835YEE0"/>
<sequence length="297" mass="32383">MAQAGPPAGIVVLRHGRREDSMNPEWQQQARWPWDTPLCATETEIAEAVARMQGNGLTRFDVVYTSPFLRCLETAERILGALGCGDVPVLIHRGLSEVHNPGLLFKAHGRPTMAQRARLWLWRSTYPRHSRPVRERFGVKARLVRESAWPPLPESEFAAAQRYSQVIMQLAAKHAGQQVLVVSHGKAVQVAHEAMGCSGRVLQVSFAGFIACRAKPDRKSRDGGDSSRKGRDGKDASHKGPDGGRRSADGSQAPAVTRIWSGGRSGGGGVTWGSLELDPGMPYFMVDVIQGSSPDMM</sequence>
<protein>
    <submittedName>
        <fullName evidence="4">Uncharacterized protein</fullName>
    </submittedName>
</protein>